<evidence type="ECO:0000259" key="5">
    <source>
        <dbReference type="Pfam" id="PF23774"/>
    </source>
</evidence>
<dbReference type="PANTHER" id="PTHR44464">
    <property type="entry name" value="WD REPEAT-CONTAINING PROTEIN 17"/>
    <property type="match status" value="1"/>
</dbReference>
<comment type="caution">
    <text evidence="6">The sequence shown here is derived from an EMBL/GenBank/DDBJ whole genome shotgun (WGS) entry which is preliminary data.</text>
</comment>
<accession>A0ABP0FVI4</accession>
<dbReference type="PRINTS" id="PR00320">
    <property type="entry name" value="GPROTEINBRPT"/>
</dbReference>
<feature type="repeat" description="WD" evidence="3">
    <location>
        <begin position="53"/>
        <end position="95"/>
    </location>
</feature>
<feature type="repeat" description="WD" evidence="3">
    <location>
        <begin position="96"/>
        <end position="138"/>
    </location>
</feature>
<keyword evidence="1 3" id="KW-0853">WD repeat</keyword>
<sequence length="799" mass="88687">MDGQIVRTYKHPLPAFGCDWSLIEKDLLATGCKDGVVRIWNLALEQNEPYRVLKGHDSKVFHVRWNPLVGNVLCTGSDDRSIRVWAVESETCTMILTGHTAPVRGLAWNYEVPFLLASGSWDSSLRLWDVRSGKCLQAIKDHGADIYGLTTHPTSPFMYATSSRDSTLRLWSLAPMTEKLLLKVLAGDSCSDIVGLPDKCMEKEAPLQLAGSVSRSLLAQLQEKNNSVPLKLRWFSELFFSSRRLENLWNLVCIGRGQRESSLSKSYKDGILHIKHLTKHKMAEAQEAEHSQAHKSGVGSGSRQRDKSLMQAADLHLKLGNIKRHCEILVQLGQWEKAIALAPAVSKHFWSQLVEKYVSVLKHENDQDTVTFNVAIGRVREAVKFMTSQSNFQEALLVAQSAEEGNTPVPVQEGSSMNGQNHDHGDGCNDLVESCCNELSERHYHNADPYSAAAVHFARDNAQAAINLLVKSNKLALALCLSRNLKGNFEGVTRAVQMLARQCESTNEYDLAVKLLKNFDPQCLTRDGAWSSLQGLCARCEADEHIRAKIHQDIGLPSPADCAEKAASLKSAGDYVKAMQFYLLSNQQQTGLEISIDMLLKKLEDANWTVDGVMKQLPAVFSVRSSLLKQQSSKQPRTKMLAISAYFGALLALRRGYFAVVKPLYQHAKSMVDLSHSFDPDFPLLSSHVQEELELCLDPSRLHGVIETSNDVGNDVMKRIRHRAGREAESCMCGKTVTDASDLPSHSDDHISTISGTKISGAPFFLEDQRSVLSLNEAIMWAKCNEFSPTGSGERLCPF</sequence>
<dbReference type="PROSITE" id="PS50082">
    <property type="entry name" value="WD_REPEATS_2"/>
    <property type="match status" value="3"/>
</dbReference>
<reference evidence="6 7" key="1">
    <citation type="submission" date="2024-02" db="EMBL/GenBank/DDBJ databases">
        <authorList>
            <person name="Daric V."/>
            <person name="Darras S."/>
        </authorList>
    </citation>
    <scope>NUCLEOTIDE SEQUENCE [LARGE SCALE GENOMIC DNA]</scope>
</reference>
<proteinExistence type="predicted"/>
<evidence type="ECO:0000256" key="2">
    <source>
        <dbReference type="ARBA" id="ARBA00022737"/>
    </source>
</evidence>
<dbReference type="SUPFAM" id="SSF50978">
    <property type="entry name" value="WD40 repeat-like"/>
    <property type="match status" value="1"/>
</dbReference>
<dbReference type="Proteomes" id="UP001642483">
    <property type="component" value="Unassembled WGS sequence"/>
</dbReference>
<dbReference type="PROSITE" id="PS50294">
    <property type="entry name" value="WD_REPEATS_REGION"/>
    <property type="match status" value="2"/>
</dbReference>
<dbReference type="SMART" id="SM00320">
    <property type="entry name" value="WD40"/>
    <property type="match status" value="4"/>
</dbReference>
<feature type="region of interest" description="Disordered" evidence="4">
    <location>
        <begin position="284"/>
        <end position="305"/>
    </location>
</feature>
<dbReference type="Pfam" id="PF00400">
    <property type="entry name" value="WD40"/>
    <property type="match status" value="4"/>
</dbReference>
<dbReference type="Gene3D" id="2.130.10.10">
    <property type="entry name" value="YVTN repeat-like/Quinoprotein amine dehydrogenase"/>
    <property type="match status" value="1"/>
</dbReference>
<evidence type="ECO:0000313" key="7">
    <source>
        <dbReference type="Proteomes" id="UP001642483"/>
    </source>
</evidence>
<dbReference type="InterPro" id="IPR036322">
    <property type="entry name" value="WD40_repeat_dom_sf"/>
</dbReference>
<evidence type="ECO:0000256" key="1">
    <source>
        <dbReference type="ARBA" id="ARBA00022574"/>
    </source>
</evidence>
<evidence type="ECO:0000256" key="3">
    <source>
        <dbReference type="PROSITE-ProRule" id="PRU00221"/>
    </source>
</evidence>
<dbReference type="PROSITE" id="PS00678">
    <property type="entry name" value="WD_REPEATS_1"/>
    <property type="match status" value="1"/>
</dbReference>
<dbReference type="CDD" id="cd00200">
    <property type="entry name" value="WD40"/>
    <property type="match status" value="1"/>
</dbReference>
<dbReference type="InterPro" id="IPR019775">
    <property type="entry name" value="WD40_repeat_CS"/>
</dbReference>
<feature type="repeat" description="WD" evidence="3">
    <location>
        <begin position="139"/>
        <end position="173"/>
    </location>
</feature>
<dbReference type="InterPro" id="IPR056421">
    <property type="entry name" value="TPR_GEMI5"/>
</dbReference>
<protein>
    <recommendedName>
        <fullName evidence="5">Gem-associated protein 5 TPR domain-containing protein</fullName>
    </recommendedName>
</protein>
<dbReference type="PANTHER" id="PTHR44464:SF1">
    <property type="entry name" value="WD REPEAT-CONTAINING PROTEIN 17"/>
    <property type="match status" value="1"/>
</dbReference>
<keyword evidence="7" id="KW-1185">Reference proteome</keyword>
<dbReference type="InterPro" id="IPR015943">
    <property type="entry name" value="WD40/YVTN_repeat-like_dom_sf"/>
</dbReference>
<name>A0ABP0FVI4_CLALP</name>
<evidence type="ECO:0000313" key="6">
    <source>
        <dbReference type="EMBL" id="CAK8683633.1"/>
    </source>
</evidence>
<dbReference type="EMBL" id="CAWYQH010000097">
    <property type="protein sequence ID" value="CAK8683633.1"/>
    <property type="molecule type" value="Genomic_DNA"/>
</dbReference>
<dbReference type="InterPro" id="IPR001680">
    <property type="entry name" value="WD40_rpt"/>
</dbReference>
<gene>
    <name evidence="6" type="ORF">CVLEPA_LOCUS14685</name>
</gene>
<dbReference type="InterPro" id="IPR020472">
    <property type="entry name" value="WD40_PAC1"/>
</dbReference>
<evidence type="ECO:0000256" key="4">
    <source>
        <dbReference type="SAM" id="MobiDB-lite"/>
    </source>
</evidence>
<organism evidence="6 7">
    <name type="scientific">Clavelina lepadiformis</name>
    <name type="common">Light-bulb sea squirt</name>
    <name type="synonym">Ascidia lepadiformis</name>
    <dbReference type="NCBI Taxonomy" id="159417"/>
    <lineage>
        <taxon>Eukaryota</taxon>
        <taxon>Metazoa</taxon>
        <taxon>Chordata</taxon>
        <taxon>Tunicata</taxon>
        <taxon>Ascidiacea</taxon>
        <taxon>Aplousobranchia</taxon>
        <taxon>Clavelinidae</taxon>
        <taxon>Clavelina</taxon>
    </lineage>
</organism>
<dbReference type="Pfam" id="PF23774">
    <property type="entry name" value="TPR_GEMI5"/>
    <property type="match status" value="1"/>
</dbReference>
<keyword evidence="2" id="KW-0677">Repeat</keyword>
<feature type="domain" description="Gem-associated protein 5 TPR" evidence="5">
    <location>
        <begin position="308"/>
        <end position="407"/>
    </location>
</feature>